<dbReference type="Proteomes" id="UP000199439">
    <property type="component" value="Unassembled WGS sequence"/>
</dbReference>
<dbReference type="InterPro" id="IPR046138">
    <property type="entry name" value="DUF6140"/>
</dbReference>
<organism evidence="1 2">
    <name type="scientific">Algibacter pectinivorans</name>
    <dbReference type="NCBI Taxonomy" id="870482"/>
    <lineage>
        <taxon>Bacteria</taxon>
        <taxon>Pseudomonadati</taxon>
        <taxon>Bacteroidota</taxon>
        <taxon>Flavobacteriia</taxon>
        <taxon>Flavobacteriales</taxon>
        <taxon>Flavobacteriaceae</taxon>
        <taxon>Algibacter</taxon>
    </lineage>
</organism>
<evidence type="ECO:0000313" key="2">
    <source>
        <dbReference type="Proteomes" id="UP000199439"/>
    </source>
</evidence>
<gene>
    <name evidence="1" type="ORF">SAMN04487987_11335</name>
</gene>
<protein>
    <submittedName>
        <fullName evidence="1">Uncharacterized protein</fullName>
    </submittedName>
</protein>
<dbReference type="STRING" id="870482.SAMN04487987_11335"/>
<reference evidence="2" key="1">
    <citation type="submission" date="2016-10" db="EMBL/GenBank/DDBJ databases">
        <authorList>
            <person name="Varghese N."/>
            <person name="Submissions S."/>
        </authorList>
    </citation>
    <scope>NUCLEOTIDE SEQUENCE [LARGE SCALE GENOMIC DNA]</scope>
    <source>
        <strain evidence="2">DSM 25730</strain>
    </source>
</reference>
<dbReference type="Pfam" id="PF19637">
    <property type="entry name" value="DUF6140"/>
    <property type="match status" value="1"/>
</dbReference>
<evidence type="ECO:0000313" key="1">
    <source>
        <dbReference type="EMBL" id="SFD41850.1"/>
    </source>
</evidence>
<proteinExistence type="predicted"/>
<sequence length="71" mass="7809">MALFKITSKKSGSFSGGIKLEKGMSVEIIDNNNPLGTSKGKDKIREAIKSKYGQDIKQFASSSYFDCEKLN</sequence>
<accession>A0A1I1SFQ4</accession>
<name>A0A1I1SFQ4_9FLAO</name>
<dbReference type="EMBL" id="FOMI01000013">
    <property type="protein sequence ID" value="SFD41850.1"/>
    <property type="molecule type" value="Genomic_DNA"/>
</dbReference>
<dbReference type="RefSeq" id="WP_092853847.1">
    <property type="nucleotide sequence ID" value="NZ_FOMI01000013.1"/>
</dbReference>
<dbReference type="AlphaFoldDB" id="A0A1I1SFQ4"/>
<keyword evidence="2" id="KW-1185">Reference proteome</keyword>